<organism evidence="4 5">
    <name type="scientific">Candidatus Aphodoplasma excrementigallinarum</name>
    <dbReference type="NCBI Taxonomy" id="2840673"/>
    <lineage>
        <taxon>Bacteria</taxon>
        <taxon>Bacillati</taxon>
        <taxon>Bacillota</taxon>
        <taxon>Clostridia</taxon>
        <taxon>Eubacteriales</taxon>
        <taxon>Candidatus Aphodoplasma</taxon>
    </lineage>
</organism>
<name>A0A9D1NJ06_9FIRM</name>
<gene>
    <name evidence="4" type="ORF">IAC74_07135</name>
</gene>
<dbReference type="FunFam" id="3.40.50.920:FF:000013">
    <property type="entry name" value="Ferredoxin oxidoreductase alpha subunit"/>
    <property type="match status" value="1"/>
</dbReference>
<dbReference type="Gene3D" id="3.40.50.920">
    <property type="match status" value="1"/>
</dbReference>
<evidence type="ECO:0000259" key="3">
    <source>
        <dbReference type="Pfam" id="PF17147"/>
    </source>
</evidence>
<dbReference type="Proteomes" id="UP000886743">
    <property type="component" value="Unassembled WGS sequence"/>
</dbReference>
<dbReference type="AlphaFoldDB" id="A0A9D1NJ06"/>
<feature type="domain" description="Pyruvate:ferredoxin oxidoreductase core" evidence="3">
    <location>
        <begin position="248"/>
        <end position="342"/>
    </location>
</feature>
<dbReference type="InterPro" id="IPR052368">
    <property type="entry name" value="2-oxoacid_oxidoreductase"/>
</dbReference>
<dbReference type="PANTHER" id="PTHR43088">
    <property type="entry name" value="SUBUNIT OF PYRUVATE:FLAVODOXIN OXIDOREDUCTASE-RELATED"/>
    <property type="match status" value="1"/>
</dbReference>
<accession>A0A9D1NJ06</accession>
<dbReference type="CDD" id="cd07034">
    <property type="entry name" value="TPP_PYR_PFOR_IOR-alpha_like"/>
    <property type="match status" value="1"/>
</dbReference>
<dbReference type="SUPFAM" id="SSF52922">
    <property type="entry name" value="TK C-terminal domain-like"/>
    <property type="match status" value="1"/>
</dbReference>
<dbReference type="NCBIfam" id="NF005507">
    <property type="entry name" value="PRK07119.1"/>
    <property type="match status" value="1"/>
</dbReference>
<evidence type="ECO:0000313" key="4">
    <source>
        <dbReference type="EMBL" id="HIV03333.1"/>
    </source>
</evidence>
<reference evidence="4" key="2">
    <citation type="journal article" date="2021" name="PeerJ">
        <title>Extensive microbial diversity within the chicken gut microbiome revealed by metagenomics and culture.</title>
        <authorList>
            <person name="Gilroy R."/>
            <person name="Ravi A."/>
            <person name="Getino M."/>
            <person name="Pursley I."/>
            <person name="Horton D.L."/>
            <person name="Alikhan N.F."/>
            <person name="Baker D."/>
            <person name="Gharbi K."/>
            <person name="Hall N."/>
            <person name="Watson M."/>
            <person name="Adriaenssens E.M."/>
            <person name="Foster-Nyarko E."/>
            <person name="Jarju S."/>
            <person name="Secka A."/>
            <person name="Antonio M."/>
            <person name="Oren A."/>
            <person name="Chaudhuri R.R."/>
            <person name="La Ragione R."/>
            <person name="Hildebrand F."/>
            <person name="Pallen M.J."/>
        </authorList>
    </citation>
    <scope>NUCLEOTIDE SEQUENCE</scope>
    <source>
        <strain evidence="4">4920</strain>
    </source>
</reference>
<dbReference type="EMBL" id="DVOF01000210">
    <property type="protein sequence ID" value="HIV03333.1"/>
    <property type="molecule type" value="Genomic_DNA"/>
</dbReference>
<dbReference type="SUPFAM" id="SSF52518">
    <property type="entry name" value="Thiamin diphosphate-binding fold (THDP-binding)"/>
    <property type="match status" value="1"/>
</dbReference>
<dbReference type="GO" id="GO:0016491">
    <property type="term" value="F:oxidoreductase activity"/>
    <property type="evidence" value="ECO:0007669"/>
    <property type="project" value="UniProtKB-KW"/>
</dbReference>
<proteinExistence type="predicted"/>
<evidence type="ECO:0000256" key="1">
    <source>
        <dbReference type="ARBA" id="ARBA00023002"/>
    </source>
</evidence>
<comment type="caution">
    <text evidence="4">The sequence shown here is derived from an EMBL/GenBank/DDBJ whole genome shotgun (WGS) entry which is preliminary data.</text>
</comment>
<evidence type="ECO:0000259" key="2">
    <source>
        <dbReference type="Pfam" id="PF01855"/>
    </source>
</evidence>
<reference evidence="4" key="1">
    <citation type="submission" date="2020-10" db="EMBL/GenBank/DDBJ databases">
        <authorList>
            <person name="Gilroy R."/>
        </authorList>
    </citation>
    <scope>NUCLEOTIDE SEQUENCE</scope>
    <source>
        <strain evidence="4">4920</strain>
    </source>
</reference>
<sequence length="354" mass="38245">MSDKVLMKGNEALAEAAIQAGCRLFFGYPITPQTELAAYMAKKMPKVDGLFLQAESEVAAINMVYGAAGAGARVMTSSSSPGISLKQEGISYIAGSDLPCVIINIVRGGPGLGGIQPAQSDYFQATKGGGHGDYHLIVLAPSSVQEMVNLTSLAFDLGDIYRMPVMIMGDGALGQMMEPISFEAVEKLPVPEKTWATTGTQMKRKRNIINSLYITPEELEELVWEREKRYDVIRAKEARFEEYETADADYIIAAYGTTARIAKNAIKALRAEGIKAGLIRPITLWPFPVEAFNKAADTAKAFLSVEMSTGQMVEDVKLAVNGKKDVFFFGRTGGTVPTPAEIVAKIKEIDGGVR</sequence>
<dbReference type="PANTHER" id="PTHR43088:SF1">
    <property type="entry name" value="SUBUNIT OF PYRUVATE:FLAVODOXIN OXIDOREDUCTASE"/>
    <property type="match status" value="1"/>
</dbReference>
<dbReference type="InterPro" id="IPR009014">
    <property type="entry name" value="Transketo_C/PFOR_II"/>
</dbReference>
<dbReference type="Gene3D" id="3.40.50.970">
    <property type="match status" value="1"/>
</dbReference>
<dbReference type="Pfam" id="PF17147">
    <property type="entry name" value="PFOR_II"/>
    <property type="match status" value="1"/>
</dbReference>
<dbReference type="InterPro" id="IPR029061">
    <property type="entry name" value="THDP-binding"/>
</dbReference>
<dbReference type="InterPro" id="IPR033412">
    <property type="entry name" value="PFOR_II"/>
</dbReference>
<dbReference type="Pfam" id="PF01855">
    <property type="entry name" value="POR_N"/>
    <property type="match status" value="1"/>
</dbReference>
<keyword evidence="1" id="KW-0560">Oxidoreductase</keyword>
<protein>
    <submittedName>
        <fullName evidence="4">3-methyl-2-oxobutanoate dehydrogenase subunit VorB</fullName>
    </submittedName>
</protein>
<dbReference type="InterPro" id="IPR002880">
    <property type="entry name" value="Pyrv_Fd/Flavodoxin_OxRdtase_N"/>
</dbReference>
<feature type="domain" description="Pyruvate flavodoxin/ferredoxin oxidoreductase pyrimidine binding" evidence="2">
    <location>
        <begin position="15"/>
        <end position="192"/>
    </location>
</feature>
<evidence type="ECO:0000313" key="5">
    <source>
        <dbReference type="Proteomes" id="UP000886743"/>
    </source>
</evidence>